<feature type="compositionally biased region" description="Low complexity" evidence="7">
    <location>
        <begin position="537"/>
        <end position="551"/>
    </location>
</feature>
<sequence length="1131" mass="126323">MLQRFRGVIDRTIAEEQARQKTDTTPPSRSASTSSRKGEAPPGKRSRSKKQPSDTSDAAPNPDPAVFEAAFVIDDSDEPSRSGTPKPPIDNDATDEKTTLGPNGSDGKSSESSDKDGTSNGKTQETPGDDSGAASKKPDAAAAAPATGLTPEIKQRLRKLEKLEATYPELLRSYRVAHRRATAIEPFEKALRENTPLTSIADPDSLIEYLNQLNQRGDMVMQELKRVTTEKDELQKKHDKAEEKAKKLEEELEVAKAGKADDAEKPKDSQDDKTEDVTGRVRSPVASVIGMFSPKHRAQKSVPETIIDKEDSGDLFSYEDEVPQLQAEVFSKSEEIDKLKNDVETLRNELSTTKESSAGLVENLEKATRELSESRDFAATQQSLQTQLDARNTEIATLNKRLTETRAQLKQLEDDNGAQESKIQVVEASLATSDKRTSELNAELAKASSAKAISKKLIDDLNAQIEVLKKDKTESQTKLDELSKKLETRTAPAAASTPIIPASQPAPAPAAATPASAGSKKKNKKKKGKGGGGGGAASAPAPEEPVVQTPEPEAPIETPGTAELEAEIAQLKEEVAEKDGQIERLAKKRKTEEDLREEIESLEENLIAVGQDHVEAKEKIKALEAEKVDLKSQIADLEEKMTSSASDAKASSKLQSEMSAVQREFEDLKDKTATLQADLGAAQLLAQNRYKDLTDLREVLQKAQPELRSLRQESATLKTTKEELAAKAKELKDMEKREKDLKRDLSRAQQISSDRDTEIKGLQERLTTETNTKVRLEDAQRVSGRDLRRAEAEKVELSAKAEKAERELQVVQEELSKLRPRVKDLEEQLYKLKREKTAMQEEVEFKGQQYTNAQGLLSSMRDQTAEMTVQLKESKSQAESLEEELAEVQRLLQERTREGETMRRLLADVDERADNKVRDMRARMEAAVEERDRIEDESSTLARRKARETEDLKQKLRDLEREVKTLGNERDELEQREKEWRRRREELESVEEKAEAETAEMRTTVSQLRTALDASENQVRDVEKQRVELRRMLEEARVRYEKLSKDLKTTQSKLVAGSSRSSFDSQRSGNNGAQPGGAPETAYIKTILLQFLEQKDSKLRAQLVPVLGKLLRFDKTDEQKWMKAVQHIDVR</sequence>
<feature type="compositionally biased region" description="Basic and acidic residues" evidence="7">
    <location>
        <begin position="471"/>
        <end position="488"/>
    </location>
</feature>
<feature type="domain" description="GRIP" evidence="8">
    <location>
        <begin position="1074"/>
        <end position="1124"/>
    </location>
</feature>
<evidence type="ECO:0000256" key="5">
    <source>
        <dbReference type="ARBA" id="ARBA00023136"/>
    </source>
</evidence>
<feature type="compositionally biased region" description="Basic and acidic residues" evidence="7">
    <location>
        <begin position="108"/>
        <end position="117"/>
    </location>
</feature>
<keyword evidence="4 6" id="KW-0175">Coiled coil</keyword>
<feature type="compositionally biased region" description="Basic and acidic residues" evidence="7">
    <location>
        <begin position="729"/>
        <end position="746"/>
    </location>
</feature>
<feature type="compositionally biased region" description="Low complexity" evidence="7">
    <location>
        <begin position="23"/>
        <end position="35"/>
    </location>
</feature>
<dbReference type="OrthoDB" id="1926336at2759"/>
<evidence type="ECO:0000313" key="9">
    <source>
        <dbReference type="EMBL" id="KAH7136676.1"/>
    </source>
</evidence>
<keyword evidence="10" id="KW-1185">Reference proteome</keyword>
<feature type="region of interest" description="Disordered" evidence="7">
    <location>
        <begin position="1"/>
        <end position="153"/>
    </location>
</feature>
<dbReference type="InterPro" id="IPR000237">
    <property type="entry name" value="GRIP_dom"/>
</dbReference>
<evidence type="ECO:0000256" key="4">
    <source>
        <dbReference type="ARBA" id="ARBA00023054"/>
    </source>
</evidence>
<feature type="compositionally biased region" description="Low complexity" evidence="7">
    <location>
        <begin position="1058"/>
        <end position="1068"/>
    </location>
</feature>
<feature type="compositionally biased region" description="Low complexity" evidence="7">
    <location>
        <begin position="490"/>
        <end position="518"/>
    </location>
</feature>
<evidence type="ECO:0000256" key="2">
    <source>
        <dbReference type="ARBA" id="ARBA00004496"/>
    </source>
</evidence>
<feature type="compositionally biased region" description="Basic and acidic residues" evidence="7">
    <location>
        <begin position="230"/>
        <end position="279"/>
    </location>
</feature>
<evidence type="ECO:0000313" key="10">
    <source>
        <dbReference type="Proteomes" id="UP000717696"/>
    </source>
</evidence>
<dbReference type="Gene3D" id="1.10.287.1490">
    <property type="match status" value="1"/>
</dbReference>
<evidence type="ECO:0000256" key="1">
    <source>
        <dbReference type="ARBA" id="ARBA00004184"/>
    </source>
</evidence>
<feature type="region of interest" description="Disordered" evidence="7">
    <location>
        <begin position="1050"/>
        <end position="1078"/>
    </location>
</feature>
<dbReference type="Proteomes" id="UP000717696">
    <property type="component" value="Unassembled WGS sequence"/>
</dbReference>
<protein>
    <recommendedName>
        <fullName evidence="8">GRIP domain-containing protein</fullName>
    </recommendedName>
</protein>
<evidence type="ECO:0000256" key="7">
    <source>
        <dbReference type="SAM" id="MobiDB-lite"/>
    </source>
</evidence>
<comment type="caution">
    <text evidence="9">The sequence shown here is derived from an EMBL/GenBank/DDBJ whole genome shotgun (WGS) entry which is preliminary data.</text>
</comment>
<dbReference type="InterPro" id="IPR051952">
    <property type="entry name" value="Golgi-autophagy_related"/>
</dbReference>
<feature type="region of interest" description="Disordered" evidence="7">
    <location>
        <begin position="928"/>
        <end position="952"/>
    </location>
</feature>
<evidence type="ECO:0000256" key="6">
    <source>
        <dbReference type="SAM" id="Coils"/>
    </source>
</evidence>
<organism evidence="9 10">
    <name type="scientific">Dactylonectria estremocensis</name>
    <dbReference type="NCBI Taxonomy" id="1079267"/>
    <lineage>
        <taxon>Eukaryota</taxon>
        <taxon>Fungi</taxon>
        <taxon>Dikarya</taxon>
        <taxon>Ascomycota</taxon>
        <taxon>Pezizomycotina</taxon>
        <taxon>Sordariomycetes</taxon>
        <taxon>Hypocreomycetidae</taxon>
        <taxon>Hypocreales</taxon>
        <taxon>Nectriaceae</taxon>
        <taxon>Dactylonectria</taxon>
    </lineage>
</organism>
<feature type="region of interest" description="Disordered" evidence="7">
    <location>
        <begin position="230"/>
        <end position="306"/>
    </location>
</feature>
<comment type="subcellular location">
    <subcellularLocation>
        <location evidence="2">Cytoplasm</location>
    </subcellularLocation>
    <subcellularLocation>
        <location evidence="1">Endomembrane system</location>
        <topology evidence="1">Peripheral membrane protein</topology>
    </subcellularLocation>
</comment>
<keyword evidence="3" id="KW-0963">Cytoplasm</keyword>
<feature type="coiled-coil region" evidence="6">
    <location>
        <begin position="329"/>
        <end position="356"/>
    </location>
</feature>
<dbReference type="SMART" id="SM00755">
    <property type="entry name" value="Grip"/>
    <property type="match status" value="1"/>
</dbReference>
<reference evidence="9" key="1">
    <citation type="journal article" date="2021" name="Nat. Commun.">
        <title>Genetic determinants of endophytism in the Arabidopsis root mycobiome.</title>
        <authorList>
            <person name="Mesny F."/>
            <person name="Miyauchi S."/>
            <person name="Thiergart T."/>
            <person name="Pickel B."/>
            <person name="Atanasova L."/>
            <person name="Karlsson M."/>
            <person name="Huettel B."/>
            <person name="Barry K.W."/>
            <person name="Haridas S."/>
            <person name="Chen C."/>
            <person name="Bauer D."/>
            <person name="Andreopoulos W."/>
            <person name="Pangilinan J."/>
            <person name="LaButti K."/>
            <person name="Riley R."/>
            <person name="Lipzen A."/>
            <person name="Clum A."/>
            <person name="Drula E."/>
            <person name="Henrissat B."/>
            <person name="Kohler A."/>
            <person name="Grigoriev I.V."/>
            <person name="Martin F.M."/>
            <person name="Hacquard S."/>
        </authorList>
    </citation>
    <scope>NUCLEOTIDE SEQUENCE</scope>
    <source>
        <strain evidence="9">MPI-CAGE-AT-0021</strain>
    </source>
</reference>
<proteinExistence type="predicted"/>
<dbReference type="PANTHER" id="PTHR23157">
    <property type="entry name" value="GRIP AND COILED-COIL DOMAIN-CONTAINING PROTEIN 1"/>
    <property type="match status" value="1"/>
</dbReference>
<dbReference type="EMBL" id="JAGMUU010000016">
    <property type="protein sequence ID" value="KAH7136676.1"/>
    <property type="molecule type" value="Genomic_DNA"/>
</dbReference>
<dbReference type="PROSITE" id="PS50913">
    <property type="entry name" value="GRIP"/>
    <property type="match status" value="1"/>
</dbReference>
<feature type="compositionally biased region" description="Basic and acidic residues" evidence="7">
    <location>
        <begin position="968"/>
        <end position="1000"/>
    </location>
</feature>
<dbReference type="Pfam" id="PF01465">
    <property type="entry name" value="GRIP"/>
    <property type="match status" value="1"/>
</dbReference>
<feature type="compositionally biased region" description="Basic and acidic residues" evidence="7">
    <location>
        <begin position="7"/>
        <end position="22"/>
    </location>
</feature>
<dbReference type="AlphaFoldDB" id="A0A9P9EHG3"/>
<evidence type="ECO:0000259" key="8">
    <source>
        <dbReference type="PROSITE" id="PS50913"/>
    </source>
</evidence>
<feature type="region of interest" description="Disordered" evidence="7">
    <location>
        <begin position="729"/>
        <end position="761"/>
    </location>
</feature>
<feature type="compositionally biased region" description="Low complexity" evidence="7">
    <location>
        <begin position="130"/>
        <end position="146"/>
    </location>
</feature>
<accession>A0A9P9EHG3</accession>
<evidence type="ECO:0000256" key="3">
    <source>
        <dbReference type="ARBA" id="ARBA00022490"/>
    </source>
</evidence>
<feature type="region of interest" description="Disordered" evidence="7">
    <location>
        <begin position="968"/>
        <end position="1004"/>
    </location>
</feature>
<dbReference type="SUPFAM" id="SSF46579">
    <property type="entry name" value="Prefoldin"/>
    <property type="match status" value="1"/>
</dbReference>
<feature type="region of interest" description="Disordered" evidence="7">
    <location>
        <begin position="471"/>
        <end position="562"/>
    </location>
</feature>
<dbReference type="GO" id="GO:0005794">
    <property type="term" value="C:Golgi apparatus"/>
    <property type="evidence" value="ECO:0007669"/>
    <property type="project" value="TreeGrafter"/>
</dbReference>
<dbReference type="PANTHER" id="PTHR23157:SF25">
    <property type="entry name" value="GRIP AND COILED-COIL DOMAIN-CONTAINING PROTEIN 1"/>
    <property type="match status" value="1"/>
</dbReference>
<name>A0A9P9EHG3_9HYPO</name>
<keyword evidence="5" id="KW-0472">Membrane</keyword>
<gene>
    <name evidence="9" type="ORF">B0J13DRAFT_506237</name>
</gene>
<dbReference type="Gene3D" id="1.20.58.60">
    <property type="match status" value="1"/>
</dbReference>
<feature type="compositionally biased region" description="Basic residues" evidence="7">
    <location>
        <begin position="519"/>
        <end position="529"/>
    </location>
</feature>